<gene>
    <name evidence="1" type="ORF">C7450_12189</name>
</gene>
<protein>
    <submittedName>
        <fullName evidence="1">Uncharacterized protein</fullName>
    </submittedName>
</protein>
<evidence type="ECO:0000313" key="2">
    <source>
        <dbReference type="Proteomes" id="UP000248021"/>
    </source>
</evidence>
<dbReference type="EMBL" id="QJJK01000021">
    <property type="protein sequence ID" value="PXW51198.1"/>
    <property type="molecule type" value="Genomic_DNA"/>
</dbReference>
<accession>A0A2V3TST0</accession>
<name>A0A2V3TST0_9HYPH</name>
<reference evidence="1 2" key="1">
    <citation type="submission" date="2018-05" db="EMBL/GenBank/DDBJ databases">
        <title>Genomic Encyclopedia of Type Strains, Phase IV (KMG-IV): sequencing the most valuable type-strain genomes for metagenomic binning, comparative biology and taxonomic classification.</title>
        <authorList>
            <person name="Goeker M."/>
        </authorList>
    </citation>
    <scope>NUCLEOTIDE SEQUENCE [LARGE SCALE GENOMIC DNA]</scope>
    <source>
        <strain evidence="1 2">DSM 6462</strain>
    </source>
</reference>
<dbReference type="Proteomes" id="UP000248021">
    <property type="component" value="Unassembled WGS sequence"/>
</dbReference>
<sequence length="50" mass="5352">MLAALKLAALSAYTANVGMDDAQDELRMAVGDVMSKMRSAPDLSPRQNLN</sequence>
<dbReference type="AlphaFoldDB" id="A0A2V3TST0"/>
<comment type="caution">
    <text evidence="1">The sequence shown here is derived from an EMBL/GenBank/DDBJ whole genome shotgun (WGS) entry which is preliminary data.</text>
</comment>
<proteinExistence type="predicted"/>
<keyword evidence="2" id="KW-1185">Reference proteome</keyword>
<evidence type="ECO:0000313" key="1">
    <source>
        <dbReference type="EMBL" id="PXW51198.1"/>
    </source>
</evidence>
<organism evidence="1 2">
    <name type="scientific">Chelatococcus asaccharovorans</name>
    <dbReference type="NCBI Taxonomy" id="28210"/>
    <lineage>
        <taxon>Bacteria</taxon>
        <taxon>Pseudomonadati</taxon>
        <taxon>Pseudomonadota</taxon>
        <taxon>Alphaproteobacteria</taxon>
        <taxon>Hyphomicrobiales</taxon>
        <taxon>Chelatococcaceae</taxon>
        <taxon>Chelatococcus</taxon>
    </lineage>
</organism>